<reference evidence="2 3" key="1">
    <citation type="submission" date="2018-03" db="EMBL/GenBank/DDBJ databases">
        <title>Genomic Encyclopedia of Type Strains, Phase III (KMG-III): the genomes of soil and plant-associated and newly described type strains.</title>
        <authorList>
            <person name="Whitman W."/>
        </authorList>
    </citation>
    <scope>NUCLEOTIDE SEQUENCE [LARGE SCALE GENOMIC DNA]</scope>
    <source>
        <strain evidence="2 3">CGMCC 4.7125</strain>
    </source>
</reference>
<feature type="chain" id="PRO_5015696813" description="Outer membrane lipoprotein-sorting protein" evidence="1">
    <location>
        <begin position="32"/>
        <end position="351"/>
    </location>
</feature>
<dbReference type="AlphaFoldDB" id="A0A2T0LY52"/>
<dbReference type="Proteomes" id="UP000238362">
    <property type="component" value="Unassembled WGS sequence"/>
</dbReference>
<keyword evidence="3" id="KW-1185">Reference proteome</keyword>
<evidence type="ECO:0000256" key="1">
    <source>
        <dbReference type="SAM" id="SignalP"/>
    </source>
</evidence>
<organism evidence="2 3">
    <name type="scientific">Prauserella shujinwangii</name>
    <dbReference type="NCBI Taxonomy" id="1453103"/>
    <lineage>
        <taxon>Bacteria</taxon>
        <taxon>Bacillati</taxon>
        <taxon>Actinomycetota</taxon>
        <taxon>Actinomycetes</taxon>
        <taxon>Pseudonocardiales</taxon>
        <taxon>Pseudonocardiaceae</taxon>
        <taxon>Prauserella</taxon>
    </lineage>
</organism>
<evidence type="ECO:0000313" key="3">
    <source>
        <dbReference type="Proteomes" id="UP000238362"/>
    </source>
</evidence>
<evidence type="ECO:0008006" key="4">
    <source>
        <dbReference type="Google" id="ProtNLM"/>
    </source>
</evidence>
<feature type="signal peptide" evidence="1">
    <location>
        <begin position="1"/>
        <end position="31"/>
    </location>
</feature>
<dbReference type="PANTHER" id="PTHR37507:SF2">
    <property type="entry name" value="SPORULATION PROTEIN YDCC"/>
    <property type="match status" value="1"/>
</dbReference>
<dbReference type="PANTHER" id="PTHR37507">
    <property type="entry name" value="SPORULATION PROTEIN YDCC"/>
    <property type="match status" value="1"/>
</dbReference>
<dbReference type="RefSeq" id="WP_106177752.1">
    <property type="nucleotide sequence ID" value="NZ_PVNH01000003.1"/>
</dbReference>
<gene>
    <name evidence="2" type="ORF">B0I33_10353</name>
</gene>
<accession>A0A2T0LY52</accession>
<sequence length="351" mass="36751">MNPKRKAVSIAAAGTALGVAGLAAIAVPAGAGEAPELPPVSAESLVESVLRADAPALSGTVEVDNDLGLPAVPGVPALDLESARVYSDGEGRSRLALEDGASEHTIVLDGNTLWNYDSATNTVTRSPVDRAHGERPLGPEGERMADPTRLAAEFLRTVRESSTVTVDGTARVADRAVYELVLTPKPAERTLLREVRVAVDSESRLPLRLSVHTNGTTEPALRIGFSDIDFGAQPAELFRFTPPEGATVEQEQQPQREDHMRDEVAGDVVGEGWDAVFVGQLPAGLLDRQAPGERGENVRGLLGQVGTPVSGEFGSGHAITTKVGTALVTDDGRVAFGAVPQQVLTEALGTR</sequence>
<evidence type="ECO:0000313" key="2">
    <source>
        <dbReference type="EMBL" id="PRX49020.1"/>
    </source>
</evidence>
<dbReference type="OrthoDB" id="4822274at2"/>
<dbReference type="Gene3D" id="2.50.20.10">
    <property type="entry name" value="Lipoprotein localisation LolA/LolB/LppX"/>
    <property type="match status" value="1"/>
</dbReference>
<proteinExistence type="predicted"/>
<dbReference type="InterPro" id="IPR052944">
    <property type="entry name" value="Sporulation_related"/>
</dbReference>
<comment type="caution">
    <text evidence="2">The sequence shown here is derived from an EMBL/GenBank/DDBJ whole genome shotgun (WGS) entry which is preliminary data.</text>
</comment>
<name>A0A2T0LY52_9PSEU</name>
<dbReference type="InterPro" id="IPR029046">
    <property type="entry name" value="LolA/LolB/LppX"/>
</dbReference>
<protein>
    <recommendedName>
        <fullName evidence="4">Outer membrane lipoprotein-sorting protein</fullName>
    </recommendedName>
</protein>
<dbReference type="SUPFAM" id="SSF89392">
    <property type="entry name" value="Prokaryotic lipoproteins and lipoprotein localization factors"/>
    <property type="match status" value="1"/>
</dbReference>
<keyword evidence="1" id="KW-0732">Signal</keyword>
<dbReference type="EMBL" id="PVNH01000003">
    <property type="protein sequence ID" value="PRX49020.1"/>
    <property type="molecule type" value="Genomic_DNA"/>
</dbReference>